<dbReference type="InterPro" id="IPR029016">
    <property type="entry name" value="GAF-like_dom_sf"/>
</dbReference>
<feature type="domain" description="HTH iclR-type" evidence="5">
    <location>
        <begin position="45"/>
        <end position="107"/>
    </location>
</feature>
<organism evidence="7 8">
    <name type="scientific">Paraburkholderia elongata</name>
    <dbReference type="NCBI Taxonomy" id="2675747"/>
    <lineage>
        <taxon>Bacteria</taxon>
        <taxon>Pseudomonadati</taxon>
        <taxon>Pseudomonadota</taxon>
        <taxon>Betaproteobacteria</taxon>
        <taxon>Burkholderiales</taxon>
        <taxon>Burkholderiaceae</taxon>
        <taxon>Paraburkholderia</taxon>
    </lineage>
</organism>
<dbReference type="EMBL" id="WOEZ01000079">
    <property type="protein sequence ID" value="NPT56038.1"/>
    <property type="molecule type" value="Genomic_DNA"/>
</dbReference>
<accession>A0A972SHJ7</accession>
<proteinExistence type="predicted"/>
<evidence type="ECO:0000259" key="5">
    <source>
        <dbReference type="PROSITE" id="PS51077"/>
    </source>
</evidence>
<dbReference type="Gene3D" id="3.30.450.40">
    <property type="match status" value="1"/>
</dbReference>
<sequence>MDIIAREHALPSADRRSQEMQRGSQTRRKSEANVHSIVREDKSSVQVLLRALSLLEILAEDDQGYRLIDLSERTGLPASTVHRLLTTLEQKRFVCFQRDRALWFIGAQCFSVGAVFGGRRQLIELATPAMRRLRDASGETVQLGCVDEHDMLLLLQMQSREMMHASSRPGNRTPLACTAMGKAVLAAMSDAEIASFVQRGGLQRLTRQSIARPTALHSELQEVRRVGYAIDNEETSLGVRCVAVPIFDELSMPVAALSVVGSTLRVTMQRMEELGHSTILAAREITVAFGGRQPADVLSSPGLPATGR</sequence>
<dbReference type="PROSITE" id="PS51078">
    <property type="entry name" value="ICLR_ED"/>
    <property type="match status" value="1"/>
</dbReference>
<keyword evidence="1" id="KW-0805">Transcription regulation</keyword>
<gene>
    <name evidence="7" type="ORF">GNZ13_15895</name>
</gene>
<evidence type="ECO:0000313" key="7">
    <source>
        <dbReference type="EMBL" id="NPT56038.1"/>
    </source>
</evidence>
<evidence type="ECO:0000256" key="4">
    <source>
        <dbReference type="SAM" id="MobiDB-lite"/>
    </source>
</evidence>
<dbReference type="PANTHER" id="PTHR30136:SF24">
    <property type="entry name" value="HTH-TYPE TRANSCRIPTIONAL REPRESSOR ALLR"/>
    <property type="match status" value="1"/>
</dbReference>
<reference evidence="7 8" key="1">
    <citation type="submission" date="2019-11" db="EMBL/GenBank/DDBJ databases">
        <title>Metabolism of dissolved organic matter in forest soils.</title>
        <authorList>
            <person name="Cyle K.T."/>
            <person name="Wilhelm R.C."/>
            <person name="Martinez C.E."/>
        </authorList>
    </citation>
    <scope>NUCLEOTIDE SEQUENCE [LARGE SCALE GENOMIC DNA]</scope>
    <source>
        <strain evidence="7 8">5N</strain>
    </source>
</reference>
<evidence type="ECO:0000313" key="8">
    <source>
        <dbReference type="Proteomes" id="UP000655523"/>
    </source>
</evidence>
<evidence type="ECO:0000256" key="2">
    <source>
        <dbReference type="ARBA" id="ARBA00023125"/>
    </source>
</evidence>
<evidence type="ECO:0000256" key="1">
    <source>
        <dbReference type="ARBA" id="ARBA00023015"/>
    </source>
</evidence>
<feature type="region of interest" description="Disordered" evidence="4">
    <location>
        <begin position="1"/>
        <end position="35"/>
    </location>
</feature>
<keyword evidence="8" id="KW-1185">Reference proteome</keyword>
<dbReference type="InterPro" id="IPR036390">
    <property type="entry name" value="WH_DNA-bd_sf"/>
</dbReference>
<dbReference type="AlphaFoldDB" id="A0A972SHJ7"/>
<name>A0A972SHJ7_9BURK</name>
<dbReference type="GO" id="GO:0045892">
    <property type="term" value="P:negative regulation of DNA-templated transcription"/>
    <property type="evidence" value="ECO:0007669"/>
    <property type="project" value="TreeGrafter"/>
</dbReference>
<dbReference type="InterPro" id="IPR050707">
    <property type="entry name" value="HTH_MetabolicPath_Reg"/>
</dbReference>
<dbReference type="SMART" id="SM00346">
    <property type="entry name" value="HTH_ICLR"/>
    <property type="match status" value="1"/>
</dbReference>
<comment type="caution">
    <text evidence="7">The sequence shown here is derived from an EMBL/GenBank/DDBJ whole genome shotgun (WGS) entry which is preliminary data.</text>
</comment>
<dbReference type="SUPFAM" id="SSF46785">
    <property type="entry name" value="Winged helix' DNA-binding domain"/>
    <property type="match status" value="1"/>
</dbReference>
<protein>
    <submittedName>
        <fullName evidence="7">Helix-turn-helix domain-containing protein</fullName>
    </submittedName>
</protein>
<keyword evidence="2" id="KW-0238">DNA-binding</keyword>
<dbReference type="SUPFAM" id="SSF55781">
    <property type="entry name" value="GAF domain-like"/>
    <property type="match status" value="1"/>
</dbReference>
<feature type="domain" description="IclR-ED" evidence="6">
    <location>
        <begin position="108"/>
        <end position="291"/>
    </location>
</feature>
<dbReference type="GO" id="GO:0003677">
    <property type="term" value="F:DNA binding"/>
    <property type="evidence" value="ECO:0007669"/>
    <property type="project" value="UniProtKB-KW"/>
</dbReference>
<dbReference type="GO" id="GO:0003700">
    <property type="term" value="F:DNA-binding transcription factor activity"/>
    <property type="evidence" value="ECO:0007669"/>
    <property type="project" value="TreeGrafter"/>
</dbReference>
<feature type="compositionally biased region" description="Basic and acidic residues" evidence="4">
    <location>
        <begin position="1"/>
        <end position="19"/>
    </location>
</feature>
<evidence type="ECO:0000259" key="6">
    <source>
        <dbReference type="PROSITE" id="PS51078"/>
    </source>
</evidence>
<dbReference type="InterPro" id="IPR036388">
    <property type="entry name" value="WH-like_DNA-bd_sf"/>
</dbReference>
<dbReference type="PANTHER" id="PTHR30136">
    <property type="entry name" value="HELIX-TURN-HELIX TRANSCRIPTIONAL REGULATOR, ICLR FAMILY"/>
    <property type="match status" value="1"/>
</dbReference>
<dbReference type="InterPro" id="IPR005471">
    <property type="entry name" value="Tscrpt_reg_IclR_N"/>
</dbReference>
<dbReference type="Gene3D" id="1.10.10.10">
    <property type="entry name" value="Winged helix-like DNA-binding domain superfamily/Winged helix DNA-binding domain"/>
    <property type="match status" value="1"/>
</dbReference>
<dbReference type="Pfam" id="PF09339">
    <property type="entry name" value="HTH_IclR"/>
    <property type="match status" value="1"/>
</dbReference>
<dbReference type="PROSITE" id="PS51077">
    <property type="entry name" value="HTH_ICLR"/>
    <property type="match status" value="1"/>
</dbReference>
<evidence type="ECO:0000256" key="3">
    <source>
        <dbReference type="ARBA" id="ARBA00023163"/>
    </source>
</evidence>
<keyword evidence="3" id="KW-0804">Transcription</keyword>
<dbReference type="Pfam" id="PF01614">
    <property type="entry name" value="IclR_C"/>
    <property type="match status" value="1"/>
</dbReference>
<dbReference type="InterPro" id="IPR014757">
    <property type="entry name" value="Tscrpt_reg_IclR_C"/>
</dbReference>
<dbReference type="Proteomes" id="UP000655523">
    <property type="component" value="Unassembled WGS sequence"/>
</dbReference>